<feature type="transmembrane region" description="Helical" evidence="5">
    <location>
        <begin position="107"/>
        <end position="127"/>
    </location>
</feature>
<evidence type="ECO:0000313" key="11">
    <source>
        <dbReference type="Proteomes" id="UP000255269"/>
    </source>
</evidence>
<dbReference type="PATRIC" id="fig|35818.10.peg.1697"/>
<evidence type="ECO:0000256" key="1">
    <source>
        <dbReference type="ARBA" id="ARBA00004141"/>
    </source>
</evidence>
<dbReference type="OrthoDB" id="5334123at2"/>
<evidence type="ECO:0000313" key="6">
    <source>
        <dbReference type="EMBL" id="KPH51110.1"/>
    </source>
</evidence>
<dbReference type="Proteomes" id="UP000037800">
    <property type="component" value="Unassembled WGS sequence"/>
</dbReference>
<evidence type="ECO:0000313" key="7">
    <source>
        <dbReference type="EMBL" id="KPH56053.1"/>
    </source>
</evidence>
<dbReference type="PANTHER" id="PTHR36926:SF1">
    <property type="entry name" value="COLICIN V PRODUCTION PROTEIN"/>
    <property type="match status" value="1"/>
</dbReference>
<dbReference type="RefSeq" id="WP_054197690.1">
    <property type="nucleotide sequence ID" value="NZ_CAKMIM010000002.1"/>
</dbReference>
<dbReference type="Pfam" id="PF02674">
    <property type="entry name" value="Colicin_V"/>
    <property type="match status" value="1"/>
</dbReference>
<keyword evidence="2 5" id="KW-0812">Transmembrane</keyword>
<protein>
    <submittedName>
        <fullName evidence="7">Colicin V synthesis protein</fullName>
    </submittedName>
    <submittedName>
        <fullName evidence="8">Integral membrane protein</fullName>
    </submittedName>
</protein>
<feature type="transmembrane region" description="Helical" evidence="5">
    <location>
        <begin position="31"/>
        <end position="47"/>
    </location>
</feature>
<dbReference type="Proteomes" id="UP000037997">
    <property type="component" value="Unassembled WGS sequence"/>
</dbReference>
<dbReference type="EMBL" id="JNUR01000007">
    <property type="protein sequence ID" value="KPH51110.1"/>
    <property type="molecule type" value="Genomic_DNA"/>
</dbReference>
<keyword evidence="4 5" id="KW-0472">Membrane</keyword>
<dbReference type="Proteomes" id="UP000255269">
    <property type="component" value="Unassembled WGS sequence"/>
</dbReference>
<proteinExistence type="predicted"/>
<accession>A0A0N1EG95</accession>
<dbReference type="EMBL" id="UGJF01000001">
    <property type="protein sequence ID" value="STQ87831.1"/>
    <property type="molecule type" value="Genomic_DNA"/>
</dbReference>
<reference evidence="8 11" key="2">
    <citation type="submission" date="2018-06" db="EMBL/GenBank/DDBJ databases">
        <authorList>
            <consortium name="Pathogen Informatics"/>
            <person name="Doyle S."/>
        </authorList>
    </citation>
    <scope>NUCLEOTIDE SEQUENCE [LARGE SCALE GENOMIC DNA]</scope>
    <source>
        <strain evidence="8 11">NCTC13156</strain>
    </source>
</reference>
<comment type="subcellular location">
    <subcellularLocation>
        <location evidence="1">Membrane</location>
        <topology evidence="1">Multi-pass membrane protein</topology>
    </subcellularLocation>
</comment>
<dbReference type="InterPro" id="IPR003825">
    <property type="entry name" value="Colicin-V_CvpA"/>
</dbReference>
<dbReference type="AlphaFoldDB" id="A0A0N1EG95"/>
<evidence type="ECO:0000313" key="10">
    <source>
        <dbReference type="Proteomes" id="UP000037997"/>
    </source>
</evidence>
<dbReference type="STRING" id="35818.HPU229336_08610"/>
<keyword evidence="3 5" id="KW-1133">Transmembrane helix</keyword>
<organism evidence="7 10">
    <name type="scientific">Helicobacter pullorum</name>
    <dbReference type="NCBI Taxonomy" id="35818"/>
    <lineage>
        <taxon>Bacteria</taxon>
        <taxon>Pseudomonadati</taxon>
        <taxon>Campylobacterota</taxon>
        <taxon>Epsilonproteobacteria</taxon>
        <taxon>Campylobacterales</taxon>
        <taxon>Helicobacteraceae</taxon>
        <taxon>Helicobacter</taxon>
    </lineage>
</organism>
<dbReference type="PANTHER" id="PTHR36926">
    <property type="entry name" value="COLICIN V PRODUCTION PROTEIN"/>
    <property type="match status" value="1"/>
</dbReference>
<evidence type="ECO:0000256" key="3">
    <source>
        <dbReference type="ARBA" id="ARBA00022989"/>
    </source>
</evidence>
<dbReference type="EMBL" id="JNOC01000017">
    <property type="protein sequence ID" value="KPH56053.1"/>
    <property type="molecule type" value="Genomic_DNA"/>
</dbReference>
<reference evidence="9 10" key="1">
    <citation type="submission" date="2014-06" db="EMBL/GenBank/DDBJ databases">
        <title>Helicobacter pullorum isolates in fresh chicken meat - phenotypic and genotypic features.</title>
        <authorList>
            <person name="Borges V."/>
            <person name="Santos A."/>
            <person name="Correia C.B."/>
            <person name="Saraiva M."/>
            <person name="Menard A."/>
            <person name="Vieira L."/>
            <person name="Sampaio D.A."/>
            <person name="Gomes J.P."/>
            <person name="Oleastro M."/>
        </authorList>
    </citation>
    <scope>NUCLEOTIDE SEQUENCE [LARGE SCALE GENOMIC DNA]</scope>
    <source>
        <strain evidence="7 10">229334/12</strain>
        <strain evidence="6 9">229336/12</strain>
    </source>
</reference>
<dbReference type="GO" id="GO:0016020">
    <property type="term" value="C:membrane"/>
    <property type="evidence" value="ECO:0007669"/>
    <property type="project" value="UniProtKB-SubCell"/>
</dbReference>
<gene>
    <name evidence="7" type="ORF">HPU229334_03140</name>
    <name evidence="6" type="ORF">HPU229336_08610</name>
    <name evidence="8" type="ORF">NCTC13156_00652</name>
</gene>
<feature type="transmembrane region" description="Helical" evidence="5">
    <location>
        <begin position="6"/>
        <end position="24"/>
    </location>
</feature>
<evidence type="ECO:0000313" key="9">
    <source>
        <dbReference type="Proteomes" id="UP000037800"/>
    </source>
</evidence>
<evidence type="ECO:0000256" key="5">
    <source>
        <dbReference type="SAM" id="Phobius"/>
    </source>
</evidence>
<dbReference type="GO" id="GO:0009403">
    <property type="term" value="P:toxin biosynthetic process"/>
    <property type="evidence" value="ECO:0007669"/>
    <property type="project" value="InterPro"/>
</dbReference>
<name>A0A0N1EG95_9HELI</name>
<evidence type="ECO:0000313" key="8">
    <source>
        <dbReference type="EMBL" id="STQ87831.1"/>
    </source>
</evidence>
<dbReference type="InterPro" id="IPR052719">
    <property type="entry name" value="CvpA-like"/>
</dbReference>
<dbReference type="GeneID" id="93196726"/>
<evidence type="ECO:0000256" key="4">
    <source>
        <dbReference type="ARBA" id="ARBA00023136"/>
    </source>
</evidence>
<evidence type="ECO:0000256" key="2">
    <source>
        <dbReference type="ARBA" id="ARBA00022692"/>
    </source>
</evidence>
<sequence>MDSLSYFDLIIGALILLIGIKGIVNGFIREVFGLFGIVGGVYIASVYSTQAGEWISQNIYTFENPSAIALIGFLVLLIVVWVASLVVAEILQRAVNMSSQSTMNRMLGFCFGALKTFMIFAVIFYAVSNIQIAKGFMQKHTQNSVLYPLLLDAGEVIIKLDVPQEEVKQEAIPQEKIQETAEDIENKVDNSLR</sequence>
<feature type="transmembrane region" description="Helical" evidence="5">
    <location>
        <begin position="67"/>
        <end position="87"/>
    </location>
</feature>